<comment type="subcellular location">
    <subcellularLocation>
        <location evidence="1">Membrane</location>
        <topology evidence="1">Multi-pass membrane protein</topology>
    </subcellularLocation>
</comment>
<dbReference type="Proteomes" id="UP000663801">
    <property type="component" value="Unassembled WGS sequence"/>
</dbReference>
<protein>
    <submittedName>
        <fullName evidence="6">Energy-coupling factor transporter transmembrane protein EcfT</fullName>
    </submittedName>
</protein>
<feature type="transmembrane region" description="Helical" evidence="5">
    <location>
        <begin position="67"/>
        <end position="92"/>
    </location>
</feature>
<evidence type="ECO:0000313" key="6">
    <source>
        <dbReference type="EMBL" id="MBM9476224.1"/>
    </source>
</evidence>
<keyword evidence="7" id="KW-1185">Reference proteome</keyword>
<evidence type="ECO:0000256" key="3">
    <source>
        <dbReference type="ARBA" id="ARBA00022989"/>
    </source>
</evidence>
<dbReference type="EMBL" id="JAERWL010000006">
    <property type="protein sequence ID" value="MBM9476224.1"/>
    <property type="molecule type" value="Genomic_DNA"/>
</dbReference>
<dbReference type="AlphaFoldDB" id="A0A938YN17"/>
<evidence type="ECO:0000256" key="4">
    <source>
        <dbReference type="ARBA" id="ARBA00023136"/>
    </source>
</evidence>
<dbReference type="CDD" id="cd16914">
    <property type="entry name" value="EcfT"/>
    <property type="match status" value="1"/>
</dbReference>
<dbReference type="GO" id="GO:0005886">
    <property type="term" value="C:plasma membrane"/>
    <property type="evidence" value="ECO:0007669"/>
    <property type="project" value="UniProtKB-ARBA"/>
</dbReference>
<reference evidence="6" key="1">
    <citation type="submission" date="2021-01" db="EMBL/GenBank/DDBJ databases">
        <title>KCTC 19127 draft genome.</title>
        <authorList>
            <person name="An D."/>
        </authorList>
    </citation>
    <scope>NUCLEOTIDE SEQUENCE</scope>
    <source>
        <strain evidence="6">KCTC 19127</strain>
    </source>
</reference>
<evidence type="ECO:0000313" key="7">
    <source>
        <dbReference type="Proteomes" id="UP000663801"/>
    </source>
</evidence>
<keyword evidence="3 5" id="KW-1133">Transmembrane helix</keyword>
<dbReference type="Pfam" id="PF02361">
    <property type="entry name" value="CbiQ"/>
    <property type="match status" value="1"/>
</dbReference>
<evidence type="ECO:0000256" key="2">
    <source>
        <dbReference type="ARBA" id="ARBA00022692"/>
    </source>
</evidence>
<dbReference type="InterPro" id="IPR003339">
    <property type="entry name" value="ABC/ECF_trnsptr_transmembrane"/>
</dbReference>
<keyword evidence="2 5" id="KW-0812">Transmembrane</keyword>
<name>A0A938YN17_9ACTN</name>
<evidence type="ECO:0000256" key="5">
    <source>
        <dbReference type="SAM" id="Phobius"/>
    </source>
</evidence>
<comment type="caution">
    <text evidence="6">The sequence shown here is derived from an EMBL/GenBank/DDBJ whole genome shotgun (WGS) entry which is preliminary data.</text>
</comment>
<keyword evidence="4 5" id="KW-0472">Membrane</keyword>
<accession>A0A938YN17</accession>
<sequence>MLLAIIATVLIAELWQLAAAAAAVVALYALAGIPGRVAWVQLRPMRWFLVVIAAVQIVLAGPERAVLVCGGLLVTVAVAALVTLTTKVTAMLDVCQAVLRPLRRVGIDPDRVGLLLALTIRCVPLVAQIVGEVGQARRARGLGFSVRAMVAPAVVRALRTADALGDALIARGVDD</sequence>
<organism evidence="6 7">
    <name type="scientific">Nakamurella flavida</name>
    <dbReference type="NCBI Taxonomy" id="363630"/>
    <lineage>
        <taxon>Bacteria</taxon>
        <taxon>Bacillati</taxon>
        <taxon>Actinomycetota</taxon>
        <taxon>Actinomycetes</taxon>
        <taxon>Nakamurellales</taxon>
        <taxon>Nakamurellaceae</taxon>
        <taxon>Nakamurella</taxon>
    </lineage>
</organism>
<feature type="transmembrane region" description="Helical" evidence="5">
    <location>
        <begin position="44"/>
        <end position="60"/>
    </location>
</feature>
<evidence type="ECO:0000256" key="1">
    <source>
        <dbReference type="ARBA" id="ARBA00004141"/>
    </source>
</evidence>
<gene>
    <name evidence="6" type="ORF">JL107_07185</name>
</gene>
<proteinExistence type="predicted"/>